<dbReference type="EMBL" id="LVVM01003552">
    <property type="protein sequence ID" value="OJA14630.1"/>
    <property type="molecule type" value="Genomic_DNA"/>
</dbReference>
<evidence type="ECO:0000313" key="2">
    <source>
        <dbReference type="Proteomes" id="UP000183567"/>
    </source>
</evidence>
<evidence type="ECO:0000313" key="1">
    <source>
        <dbReference type="EMBL" id="OJA14630.1"/>
    </source>
</evidence>
<proteinExistence type="predicted"/>
<organism evidence="1 2">
    <name type="scientific">Rhizopogon vesiculosus</name>
    <dbReference type="NCBI Taxonomy" id="180088"/>
    <lineage>
        <taxon>Eukaryota</taxon>
        <taxon>Fungi</taxon>
        <taxon>Dikarya</taxon>
        <taxon>Basidiomycota</taxon>
        <taxon>Agaricomycotina</taxon>
        <taxon>Agaricomycetes</taxon>
        <taxon>Agaricomycetidae</taxon>
        <taxon>Boletales</taxon>
        <taxon>Suillineae</taxon>
        <taxon>Rhizopogonaceae</taxon>
        <taxon>Rhizopogon</taxon>
    </lineage>
</organism>
<gene>
    <name evidence="1" type="ORF">AZE42_07354</name>
</gene>
<keyword evidence="2" id="KW-1185">Reference proteome</keyword>
<protein>
    <recommendedName>
        <fullName evidence="3">Ricin B lectin domain-containing protein</fullName>
    </recommendedName>
</protein>
<evidence type="ECO:0008006" key="3">
    <source>
        <dbReference type="Google" id="ProtNLM"/>
    </source>
</evidence>
<name>A0A1J8PZB1_9AGAM</name>
<sequence length="100" mass="11253">MSEFPAAGLYRIRGSMNGCTAMILDDQNVLRGELINEPDTYSWYLQYVPGTQKKLCYFEDPKSPGSLGVNSVQTYQPIYRLGVGEGTSIWEIKKTEDGYT</sequence>
<dbReference type="Proteomes" id="UP000183567">
    <property type="component" value="Unassembled WGS sequence"/>
</dbReference>
<accession>A0A1J8PZB1</accession>
<dbReference type="AlphaFoldDB" id="A0A1J8PZB1"/>
<reference evidence="1 2" key="1">
    <citation type="submission" date="2016-03" db="EMBL/GenBank/DDBJ databases">
        <title>Comparative genomics of the ectomycorrhizal sister species Rhizopogon vinicolor and Rhizopogon vesiculosus (Basidiomycota: Boletales) reveals a divergence of the mating type B locus.</title>
        <authorList>
            <person name="Mujic A.B."/>
            <person name="Kuo A."/>
            <person name="Tritt A."/>
            <person name="Lipzen A."/>
            <person name="Chen C."/>
            <person name="Johnson J."/>
            <person name="Sharma A."/>
            <person name="Barry K."/>
            <person name="Grigoriev I.V."/>
            <person name="Spatafora J.W."/>
        </authorList>
    </citation>
    <scope>NUCLEOTIDE SEQUENCE [LARGE SCALE GENOMIC DNA]</scope>
    <source>
        <strain evidence="1 2">AM-OR11-056</strain>
    </source>
</reference>
<dbReference type="OrthoDB" id="2643698at2759"/>
<comment type="caution">
    <text evidence="1">The sequence shown here is derived from an EMBL/GenBank/DDBJ whole genome shotgun (WGS) entry which is preliminary data.</text>
</comment>